<name>A0A0L8GDG9_OCTBM</name>
<proteinExistence type="predicted"/>
<dbReference type="EMBL" id="KQ422349">
    <property type="protein sequence ID" value="KOF75072.1"/>
    <property type="molecule type" value="Genomic_DNA"/>
</dbReference>
<organism evidence="1">
    <name type="scientific">Octopus bimaculoides</name>
    <name type="common">California two-spotted octopus</name>
    <dbReference type="NCBI Taxonomy" id="37653"/>
    <lineage>
        <taxon>Eukaryota</taxon>
        <taxon>Metazoa</taxon>
        <taxon>Spiralia</taxon>
        <taxon>Lophotrochozoa</taxon>
        <taxon>Mollusca</taxon>
        <taxon>Cephalopoda</taxon>
        <taxon>Coleoidea</taxon>
        <taxon>Octopodiformes</taxon>
        <taxon>Octopoda</taxon>
        <taxon>Incirrata</taxon>
        <taxon>Octopodidae</taxon>
        <taxon>Octopus</taxon>
    </lineage>
</organism>
<protein>
    <submittedName>
        <fullName evidence="1">Uncharacterized protein</fullName>
    </submittedName>
</protein>
<sequence>MVVTPHRTNSLEVLEPVDYCFGTNANLSPDDRLLTIDLYPPIHKFNQTRQWHTRTGKERIAPDTSISLAHTTTPSFSV</sequence>
<dbReference type="AlphaFoldDB" id="A0A0L8GDG9"/>
<accession>A0A0L8GDG9</accession>
<gene>
    <name evidence="1" type="ORF">OCBIM_22035272mg</name>
</gene>
<evidence type="ECO:0000313" key="1">
    <source>
        <dbReference type="EMBL" id="KOF75072.1"/>
    </source>
</evidence>
<reference evidence="1" key="1">
    <citation type="submission" date="2015-07" db="EMBL/GenBank/DDBJ databases">
        <title>MeaNS - Measles Nucleotide Surveillance Program.</title>
        <authorList>
            <person name="Tran T."/>
            <person name="Druce J."/>
        </authorList>
    </citation>
    <scope>NUCLEOTIDE SEQUENCE</scope>
    <source>
        <strain evidence="1">UCB-OBI-ISO-001</strain>
        <tissue evidence="1">Gonad</tissue>
    </source>
</reference>